<keyword evidence="3" id="KW-0472">Membrane</keyword>
<evidence type="ECO:0000256" key="2">
    <source>
        <dbReference type="SAM" id="MobiDB-lite"/>
    </source>
</evidence>
<accession>A0A183CLN5</accession>
<feature type="compositionally biased region" description="Low complexity" evidence="2">
    <location>
        <begin position="161"/>
        <end position="172"/>
    </location>
</feature>
<dbReference type="Pfam" id="PF01391">
    <property type="entry name" value="Collagen"/>
    <property type="match status" value="2"/>
</dbReference>
<dbReference type="Pfam" id="PF01484">
    <property type="entry name" value="Col_cuticle_N"/>
    <property type="match status" value="1"/>
</dbReference>
<dbReference type="AlphaFoldDB" id="A0A183CLN5"/>
<feature type="domain" description="Nematode cuticle collagen N-terminal" evidence="4">
    <location>
        <begin position="12"/>
        <end position="64"/>
    </location>
</feature>
<dbReference type="PANTHER" id="PTHR24637:SF262">
    <property type="entry name" value="CUTICLE COLLAGEN 34-RELATED"/>
    <property type="match status" value="1"/>
</dbReference>
<feature type="region of interest" description="Disordered" evidence="2">
    <location>
        <begin position="105"/>
        <end position="134"/>
    </location>
</feature>
<dbReference type="Proteomes" id="UP000050741">
    <property type="component" value="Unassembled WGS sequence"/>
</dbReference>
<proteinExistence type="predicted"/>
<dbReference type="SMART" id="SM01088">
    <property type="entry name" value="Col_cuticle_N"/>
    <property type="match status" value="1"/>
</dbReference>
<keyword evidence="5" id="KW-1185">Reference proteome</keyword>
<evidence type="ECO:0000313" key="5">
    <source>
        <dbReference type="Proteomes" id="UP000050741"/>
    </source>
</evidence>
<name>A0A183CLN5_GLOPA</name>
<protein>
    <submittedName>
        <fullName evidence="6">Col_cuticle_N domain-containing protein</fullName>
    </submittedName>
</protein>
<evidence type="ECO:0000256" key="1">
    <source>
        <dbReference type="ARBA" id="ARBA00022737"/>
    </source>
</evidence>
<evidence type="ECO:0000313" key="6">
    <source>
        <dbReference type="WBParaSite" id="GPLIN_001379100"/>
    </source>
</evidence>
<feature type="compositionally biased region" description="Low complexity" evidence="2">
    <location>
        <begin position="236"/>
        <end position="245"/>
    </location>
</feature>
<reference evidence="5" key="1">
    <citation type="submission" date="2013-12" db="EMBL/GenBank/DDBJ databases">
        <authorList>
            <person name="Aslett M."/>
        </authorList>
    </citation>
    <scope>NUCLEOTIDE SEQUENCE [LARGE SCALE GENOMIC DNA]</scope>
    <source>
        <strain evidence="5">Lindley</strain>
    </source>
</reference>
<keyword evidence="3" id="KW-1133">Transmembrane helix</keyword>
<feature type="compositionally biased region" description="Pro residues" evidence="2">
    <location>
        <begin position="181"/>
        <end position="200"/>
    </location>
</feature>
<dbReference type="InterPro" id="IPR008160">
    <property type="entry name" value="Collagen"/>
</dbReference>
<organism evidence="5 6">
    <name type="scientific">Globodera pallida</name>
    <name type="common">Potato cyst nematode worm</name>
    <name type="synonym">Heterodera pallida</name>
    <dbReference type="NCBI Taxonomy" id="36090"/>
    <lineage>
        <taxon>Eukaryota</taxon>
        <taxon>Metazoa</taxon>
        <taxon>Ecdysozoa</taxon>
        <taxon>Nematoda</taxon>
        <taxon>Chromadorea</taxon>
        <taxon>Rhabditida</taxon>
        <taxon>Tylenchina</taxon>
        <taxon>Tylenchomorpha</taxon>
        <taxon>Tylenchoidea</taxon>
        <taxon>Heteroderidae</taxon>
        <taxon>Heteroderinae</taxon>
        <taxon>Globodera</taxon>
    </lineage>
</organism>
<sequence>MDFQSRIKAYKFVCYTSLIFALISLLSLSLTLPMLKSYVTRMKLDMYKEISQCQGSATQLKGELKLIKSQVIEIPAPTHSNRTKRHEFAAYRGGACAECCSGGAPGQAGRPGVPGKAGNPGIPGAPGMPGRTLNAPCEQIVQAPCRPCPAGQPGMPGPAGPVGQPGQQGMPGRLSQSLPGNPGPPGRPGAPGPDGPPGLPGPRGYSQSETPAGASGYKPGPPGDAGETGPPGRSGLPGAPGADGEPGPRGRPGPAGKPGEPGALGLPGSPGAQGQGQAVVCPKRCDPEGAFYEDGNGVVVKHNRKMKKRV</sequence>
<feature type="compositionally biased region" description="Low complexity" evidence="2">
    <location>
        <begin position="252"/>
        <end position="278"/>
    </location>
</feature>
<dbReference type="GO" id="GO:0042302">
    <property type="term" value="F:structural constituent of cuticle"/>
    <property type="evidence" value="ECO:0007669"/>
    <property type="project" value="InterPro"/>
</dbReference>
<dbReference type="PANTHER" id="PTHR24637">
    <property type="entry name" value="COLLAGEN"/>
    <property type="match status" value="1"/>
</dbReference>
<dbReference type="InterPro" id="IPR002486">
    <property type="entry name" value="Col_cuticle_N"/>
</dbReference>
<reference evidence="6" key="3">
    <citation type="submission" date="2016-06" db="UniProtKB">
        <authorList>
            <consortium name="WormBaseParasite"/>
        </authorList>
    </citation>
    <scope>IDENTIFICATION</scope>
</reference>
<dbReference type="WBParaSite" id="GPLIN_001379100">
    <property type="protein sequence ID" value="GPLIN_001379100"/>
    <property type="gene ID" value="GPLIN_001379100"/>
</dbReference>
<feature type="region of interest" description="Disordered" evidence="2">
    <location>
        <begin position="148"/>
        <end position="279"/>
    </location>
</feature>
<reference evidence="5" key="2">
    <citation type="submission" date="2014-05" db="EMBL/GenBank/DDBJ databases">
        <title>The genome and life-stage specific transcriptomes of Globodera pallida elucidate key aspects of plant parasitism by a cyst nematode.</title>
        <authorList>
            <person name="Cotton J.A."/>
            <person name="Lilley C.J."/>
            <person name="Jones L.M."/>
            <person name="Kikuchi T."/>
            <person name="Reid A.J."/>
            <person name="Thorpe P."/>
            <person name="Tsai I.J."/>
            <person name="Beasley H."/>
            <person name="Blok V."/>
            <person name="Cock P.J.A."/>
            <person name="Van den Akker S.E."/>
            <person name="Holroyd N."/>
            <person name="Hunt M."/>
            <person name="Mantelin S."/>
            <person name="Naghra H."/>
            <person name="Pain A."/>
            <person name="Palomares-Rius J.E."/>
            <person name="Zarowiecki M."/>
            <person name="Berriman M."/>
            <person name="Jones J.T."/>
            <person name="Urwin P.E."/>
        </authorList>
    </citation>
    <scope>NUCLEOTIDE SEQUENCE [LARGE SCALE GENOMIC DNA]</scope>
    <source>
        <strain evidence="5">Lindley</strain>
    </source>
</reference>
<keyword evidence="1" id="KW-0677">Repeat</keyword>
<evidence type="ECO:0000256" key="3">
    <source>
        <dbReference type="SAM" id="Phobius"/>
    </source>
</evidence>
<feature type="transmembrane region" description="Helical" evidence="3">
    <location>
        <begin position="12"/>
        <end position="35"/>
    </location>
</feature>
<keyword evidence="3" id="KW-0812">Transmembrane</keyword>
<evidence type="ECO:0000259" key="4">
    <source>
        <dbReference type="SMART" id="SM01088"/>
    </source>
</evidence>